<proteinExistence type="inferred from homology"/>
<dbReference type="CDD" id="cd04277">
    <property type="entry name" value="ZnMc_serralysin_like"/>
    <property type="match status" value="1"/>
</dbReference>
<dbReference type="GO" id="GO:0006508">
    <property type="term" value="P:proteolysis"/>
    <property type="evidence" value="ECO:0007669"/>
    <property type="project" value="UniProtKB-KW"/>
</dbReference>
<dbReference type="InterPro" id="IPR034033">
    <property type="entry name" value="Serralysin-like"/>
</dbReference>
<keyword evidence="7" id="KW-0645">Protease</keyword>
<dbReference type="EC" id="3.4.24.-" evidence="7"/>
<accession>L0EVE2</accession>
<keyword evidence="8" id="KW-1185">Reference proteome</keyword>
<dbReference type="HOGENOM" id="CLU_268207_0_0_5"/>
<dbReference type="Pfam" id="PF08548">
    <property type="entry name" value="Peptidase_M10_C"/>
    <property type="match status" value="1"/>
</dbReference>
<name>L0EVE2_LIBCB</name>
<organism evidence="7 8">
    <name type="scientific">Liberibacter crescens (strain BT-1)</name>
    <dbReference type="NCBI Taxonomy" id="1215343"/>
    <lineage>
        <taxon>Bacteria</taxon>
        <taxon>Pseudomonadati</taxon>
        <taxon>Pseudomonadota</taxon>
        <taxon>Alphaproteobacteria</taxon>
        <taxon>Hyphomicrobiales</taxon>
        <taxon>Rhizobiaceae</taxon>
        <taxon>Liberibacter</taxon>
    </lineage>
</organism>
<dbReference type="GO" id="GO:0005615">
    <property type="term" value="C:extracellular space"/>
    <property type="evidence" value="ECO:0007669"/>
    <property type="project" value="InterPro"/>
</dbReference>
<dbReference type="EMBL" id="CP003789">
    <property type="protein sequence ID" value="AGA64366.1"/>
    <property type="molecule type" value="Genomic_DNA"/>
</dbReference>
<evidence type="ECO:0000256" key="2">
    <source>
        <dbReference type="ARBA" id="ARBA00004613"/>
    </source>
</evidence>
<comment type="subcellular location">
    <subcellularLocation>
        <location evidence="2">Secreted</location>
    </subcellularLocation>
</comment>
<dbReference type="InterPro" id="IPR013858">
    <property type="entry name" value="Peptidase_M10B_C"/>
</dbReference>
<dbReference type="SMART" id="SM00235">
    <property type="entry name" value="ZnMc"/>
    <property type="match status" value="1"/>
</dbReference>
<dbReference type="GO" id="GO:0004222">
    <property type="term" value="F:metalloendopeptidase activity"/>
    <property type="evidence" value="ECO:0007669"/>
    <property type="project" value="InterPro"/>
</dbReference>
<protein>
    <submittedName>
        <fullName evidence="7">Secreted protease B ProB</fullName>
        <ecNumber evidence="7">3.4.24.-</ecNumber>
    </submittedName>
</protein>
<dbReference type="Pfam" id="PF00353">
    <property type="entry name" value="HemolysinCabind"/>
    <property type="match status" value="1"/>
</dbReference>
<reference evidence="7 8" key="1">
    <citation type="journal article" date="2012" name="Stand. Genomic Sci.">
        <title>Complete genome sequence of Liberibacter crescens BT-1.</title>
        <authorList>
            <person name="Leonard M.T."/>
            <person name="Fagen J.R."/>
            <person name="Davis-Richardson A.G."/>
            <person name="Davis M.J."/>
            <person name="Triplett E.W."/>
        </authorList>
    </citation>
    <scope>NUCLEOTIDE SEQUENCE [LARGE SCALE GENOMIC DNA]</scope>
    <source>
        <strain evidence="7 8">BT-1</strain>
    </source>
</reference>
<dbReference type="SUPFAM" id="SSF51120">
    <property type="entry name" value="beta-Roll"/>
    <property type="match status" value="1"/>
</dbReference>
<dbReference type="eggNOG" id="COG2931">
    <property type="taxonomic scope" value="Bacteria"/>
</dbReference>
<evidence type="ECO:0000313" key="7">
    <source>
        <dbReference type="EMBL" id="AGA64366.1"/>
    </source>
</evidence>
<dbReference type="PATRIC" id="fig|1215343.11.peg.382"/>
<keyword evidence="7" id="KW-0378">Hydrolase</keyword>
<evidence type="ECO:0000256" key="1">
    <source>
        <dbReference type="ARBA" id="ARBA00001913"/>
    </source>
</evidence>
<evidence type="ECO:0000313" key="8">
    <source>
        <dbReference type="Proteomes" id="UP000010799"/>
    </source>
</evidence>
<keyword evidence="5" id="KW-0677">Repeat</keyword>
<dbReference type="GO" id="GO:0005509">
    <property type="term" value="F:calcium ion binding"/>
    <property type="evidence" value="ECO:0007669"/>
    <property type="project" value="InterPro"/>
</dbReference>
<evidence type="ECO:0000256" key="3">
    <source>
        <dbReference type="ARBA" id="ARBA00009490"/>
    </source>
</evidence>
<sequence length="1225" mass="140253">MSIKFDLSYASEARGVLGSSSVSTNNNKPVFTLDQIRDKIIGKHGILKLKPNKVIYVNIHQLDDTGKKMALGALEAWSKVTGFKFIQASRGNADIFFDDENPGWICYSLPGQKARINIGKQEIPKLGDKKGSHNFHNYIHEIGHALGLDHAGNYGEHPTYGIDNDYVNDSYLTSVMSYFSPDKNPNTGASFGKCATPMIADILAIQKLYGSLSVNLGNTDYKVSIREGDRFFIQTINDSDGVDTLDVSGLGDYNQRISLIPEAFSDLGGRKKNLSIARGAIIENVIGGPKSDIIIGNNADNIMEGGAGNDILYGHEGIDTARYKSSRSQNKIYRFATNVVVARDDGQDIDTLYDIERVQFSDQEINLSDIPVISILEYVASHPDLIEEVLKRGLSDKKSISEFGKEHFLAHGFKKGREITFNSFAFLASHLDLMAEVVKKGLSDKQAISDYAAQYYISYGHKENRTITFDFQRYLNKHRDKYTDILNKIKENELNEKLALDYILENTGYTLNGSERSKLDRPALKDFNPLLYVASHPDLMADFLSKGLSDKQAIFDYGVWHYTHYGHKENRTIDFNGRLYFEQHRDKYTYILNKIEEQSVSKGTYSKITAKENELNEKLALDYILEAHGPRYTLNGDDALLYVASHSDLITDVLKRGLSDKQDILGYAVWHYTHYGHQEHRTIDFNGRLYFEQHRDKYTDILKKIEEQSVSKGTYSEVIATENELNRKLALDYILEAHGPRYTLDGDDALLYVASHSDLIADALNRGHFDQKSISDYGVWHYTHYGHQENRTIDFNGRLYFEQNRDKYTDILKKIEKQSVSKDWYSEVIATENALNRKLALDYILESRGPRYTLSEGDALKYVASYPDLIEDFLRKGLSDKQAILDYAVWHYTNYGYKEFRTINFNVPLYLEGNKFLKNKFLKEDPDFKKSFDSSGDNPVALKKLNDYVSLYHINKGYKKGYRHDAFDGGEYVASHPDLIEACKFRDSQAIAEFGKEHFLAYGFKQGREVTFDSFAFLASHQDLIERCKGKDINAIKKYAVEYFLHNDFKNFDYKRYMDSLSDTVCNSIKRPLDPKDCEAYFTKHFLYEGYKSKGLDPKKYVEMNPDLLKDYNENYKDHESIEDYGYKHYVRFGHSQQRERFIKSLDEVCSDNLHTMGLTFSGDIGDGHRGMIPGSNVDKGRKIDPMNKPLSYSSYEENLDTDFELEDMIISQGLHTHADLHDMH</sequence>
<keyword evidence="4" id="KW-0964">Secreted</keyword>
<dbReference type="Pfam" id="PF01400">
    <property type="entry name" value="Astacin"/>
    <property type="match status" value="1"/>
</dbReference>
<dbReference type="SUPFAM" id="SSF55486">
    <property type="entry name" value="Metalloproteases ('zincins'), catalytic domain"/>
    <property type="match status" value="1"/>
</dbReference>
<dbReference type="STRING" id="1215343.B488_03730"/>
<comment type="similarity">
    <text evidence="3">Belongs to the peptidase M10B family.</text>
</comment>
<dbReference type="Gene3D" id="3.40.390.10">
    <property type="entry name" value="Collagenase (Catalytic Domain)"/>
    <property type="match status" value="1"/>
</dbReference>
<comment type="cofactor">
    <cofactor evidence="1">
        <name>Ca(2+)</name>
        <dbReference type="ChEBI" id="CHEBI:29108"/>
    </cofactor>
</comment>
<dbReference type="RefSeq" id="WP_015272793.1">
    <property type="nucleotide sequence ID" value="NC_019907.1"/>
</dbReference>
<dbReference type="AlphaFoldDB" id="L0EVE2"/>
<dbReference type="Proteomes" id="UP000010799">
    <property type="component" value="Chromosome"/>
</dbReference>
<dbReference type="KEGG" id="lcc:B488_03730"/>
<gene>
    <name evidence="7" type="ordered locus">B488_03730</name>
</gene>
<feature type="domain" description="Peptidase metallopeptidase" evidence="6">
    <location>
        <begin position="47"/>
        <end position="181"/>
    </location>
</feature>
<dbReference type="Gene3D" id="2.150.10.10">
    <property type="entry name" value="Serralysin-like metalloprotease, C-terminal"/>
    <property type="match status" value="1"/>
</dbReference>
<evidence type="ECO:0000256" key="5">
    <source>
        <dbReference type="ARBA" id="ARBA00022737"/>
    </source>
</evidence>
<dbReference type="GO" id="GO:0008270">
    <property type="term" value="F:zinc ion binding"/>
    <property type="evidence" value="ECO:0007669"/>
    <property type="project" value="InterPro"/>
</dbReference>
<evidence type="ECO:0000259" key="6">
    <source>
        <dbReference type="SMART" id="SM00235"/>
    </source>
</evidence>
<dbReference type="InterPro" id="IPR011049">
    <property type="entry name" value="Serralysin-like_metalloprot_C"/>
</dbReference>
<dbReference type="InterPro" id="IPR001506">
    <property type="entry name" value="Peptidase_M12A"/>
</dbReference>
<dbReference type="InterPro" id="IPR006026">
    <property type="entry name" value="Peptidase_Metallo"/>
</dbReference>
<dbReference type="InterPro" id="IPR001343">
    <property type="entry name" value="Hemolysn_Ca-bd"/>
</dbReference>
<evidence type="ECO:0000256" key="4">
    <source>
        <dbReference type="ARBA" id="ARBA00022525"/>
    </source>
</evidence>
<dbReference type="InterPro" id="IPR024079">
    <property type="entry name" value="MetalloPept_cat_dom_sf"/>
</dbReference>